<dbReference type="InterPro" id="IPR043129">
    <property type="entry name" value="ATPase_NBD"/>
</dbReference>
<comment type="similarity">
    <text evidence="1">Belongs to the ROK (NagC/XylR) family.</text>
</comment>
<dbReference type="Gene3D" id="1.10.10.10">
    <property type="entry name" value="Winged helix-like DNA-binding domain superfamily/Winged helix DNA-binding domain"/>
    <property type="match status" value="1"/>
</dbReference>
<dbReference type="Pfam" id="PF00480">
    <property type="entry name" value="ROK"/>
    <property type="match status" value="1"/>
</dbReference>
<name>A0ABP5L9B7_9ACTN</name>
<dbReference type="InterPro" id="IPR036388">
    <property type="entry name" value="WH-like_DNA-bd_sf"/>
</dbReference>
<gene>
    <name evidence="2" type="ORF">GCM10009844_12330</name>
</gene>
<sequence>MTQLEDRGQVWPALDGLARDLSLEVLIRGPLPRRELAAKLGVSAATLTRTVAPLLESGVLIELEEPLAGGPGRPARLVDVPASTHRFVGVKLTGECLHGVLTDLRADIVASRTVDLDGLEPARVAAAIGRLVADLDAGQDATAVGISFGGVSHDGRTVARAPFLEWHDVALARLVEQATGLPVILENDLVALAGAEHWFGEGRTVPSFAVLTIGIGVGYGLVVHDRVVTHRDVGIGLVGHYPLDPQGPRCPNGHHGCAEAMLTTTGISSQVSVAHRRPVGYGEALELARGGDPVALEVVTAAGHALGRLIAAVANLAMPDRIFLSGEGIELARVAWGAVWEGVQRDRDPAASPVDVVVQPYDSDQWARGAAAIAIQHHVLGSAVTAGS</sequence>
<proteinExistence type="inferred from homology"/>
<organism evidence="2 3">
    <name type="scientific">Nocardioides koreensis</name>
    <dbReference type="NCBI Taxonomy" id="433651"/>
    <lineage>
        <taxon>Bacteria</taxon>
        <taxon>Bacillati</taxon>
        <taxon>Actinomycetota</taxon>
        <taxon>Actinomycetes</taxon>
        <taxon>Propionibacteriales</taxon>
        <taxon>Nocardioidaceae</taxon>
        <taxon>Nocardioides</taxon>
    </lineage>
</organism>
<protein>
    <submittedName>
        <fullName evidence="2">ROK family transcriptional regulator</fullName>
    </submittedName>
</protein>
<dbReference type="SUPFAM" id="SSF46785">
    <property type="entry name" value="Winged helix' DNA-binding domain"/>
    <property type="match status" value="1"/>
</dbReference>
<comment type="caution">
    <text evidence="2">The sequence shown here is derived from an EMBL/GenBank/DDBJ whole genome shotgun (WGS) entry which is preliminary data.</text>
</comment>
<keyword evidence="3" id="KW-1185">Reference proteome</keyword>
<dbReference type="InterPro" id="IPR000600">
    <property type="entry name" value="ROK"/>
</dbReference>
<evidence type="ECO:0000313" key="3">
    <source>
        <dbReference type="Proteomes" id="UP001501771"/>
    </source>
</evidence>
<dbReference type="PANTHER" id="PTHR18964:SF149">
    <property type="entry name" value="BIFUNCTIONAL UDP-N-ACETYLGLUCOSAMINE 2-EPIMERASE_N-ACETYLMANNOSAMINE KINASE"/>
    <property type="match status" value="1"/>
</dbReference>
<dbReference type="Proteomes" id="UP001501771">
    <property type="component" value="Unassembled WGS sequence"/>
</dbReference>
<evidence type="ECO:0000313" key="2">
    <source>
        <dbReference type="EMBL" id="GAA2141708.1"/>
    </source>
</evidence>
<dbReference type="InterPro" id="IPR036390">
    <property type="entry name" value="WH_DNA-bd_sf"/>
</dbReference>
<dbReference type="RefSeq" id="WP_344149136.1">
    <property type="nucleotide sequence ID" value="NZ_BAAAQR010000002.1"/>
</dbReference>
<accession>A0ABP5L9B7</accession>
<dbReference type="Gene3D" id="3.30.420.40">
    <property type="match status" value="2"/>
</dbReference>
<evidence type="ECO:0000256" key="1">
    <source>
        <dbReference type="ARBA" id="ARBA00006479"/>
    </source>
</evidence>
<dbReference type="SUPFAM" id="SSF53067">
    <property type="entry name" value="Actin-like ATPase domain"/>
    <property type="match status" value="1"/>
</dbReference>
<reference evidence="3" key="1">
    <citation type="journal article" date="2019" name="Int. J. Syst. Evol. Microbiol.">
        <title>The Global Catalogue of Microorganisms (GCM) 10K type strain sequencing project: providing services to taxonomists for standard genome sequencing and annotation.</title>
        <authorList>
            <consortium name="The Broad Institute Genomics Platform"/>
            <consortium name="The Broad Institute Genome Sequencing Center for Infectious Disease"/>
            <person name="Wu L."/>
            <person name="Ma J."/>
        </authorList>
    </citation>
    <scope>NUCLEOTIDE SEQUENCE [LARGE SCALE GENOMIC DNA]</scope>
    <source>
        <strain evidence="3">JCM 16022</strain>
    </source>
</reference>
<dbReference type="EMBL" id="BAAAQR010000002">
    <property type="protein sequence ID" value="GAA2141708.1"/>
    <property type="molecule type" value="Genomic_DNA"/>
</dbReference>
<dbReference type="PANTHER" id="PTHR18964">
    <property type="entry name" value="ROK (REPRESSOR, ORF, KINASE) FAMILY"/>
    <property type="match status" value="1"/>
</dbReference>